<name>A0A1I4QD50_ECTMO</name>
<dbReference type="InterPro" id="IPR041715">
    <property type="entry name" value="HisRS-like_core"/>
</dbReference>
<evidence type="ECO:0000256" key="1">
    <source>
        <dbReference type="ARBA" id="ARBA00004496"/>
    </source>
</evidence>
<dbReference type="Proteomes" id="UP000199556">
    <property type="component" value="Unassembled WGS sequence"/>
</dbReference>
<dbReference type="AlphaFoldDB" id="A0A1I4QD50"/>
<dbReference type="Pfam" id="PF13393">
    <property type="entry name" value="tRNA-synt_His"/>
    <property type="match status" value="1"/>
</dbReference>
<dbReference type="CDD" id="cd00859">
    <property type="entry name" value="HisRS_anticodon"/>
    <property type="match status" value="1"/>
</dbReference>
<reference evidence="14 15" key="1">
    <citation type="submission" date="2016-10" db="EMBL/GenBank/DDBJ databases">
        <authorList>
            <person name="de Groot N.N."/>
        </authorList>
    </citation>
    <scope>NUCLEOTIDE SEQUENCE [LARGE SCALE GENOMIC DNA]</scope>
    <source>
        <strain evidence="14 15">DSM 4180</strain>
    </source>
</reference>
<feature type="binding site" evidence="12">
    <location>
        <begin position="262"/>
        <end position="263"/>
    </location>
    <ligand>
        <name>L-histidine</name>
        <dbReference type="ChEBI" id="CHEBI:57595"/>
    </ligand>
</feature>
<dbReference type="OrthoDB" id="9800814at2"/>
<proteinExistence type="inferred from homology"/>
<evidence type="ECO:0000256" key="10">
    <source>
        <dbReference type="ARBA" id="ARBA00047639"/>
    </source>
</evidence>
<evidence type="ECO:0000256" key="2">
    <source>
        <dbReference type="ARBA" id="ARBA00008226"/>
    </source>
</evidence>
<comment type="subunit">
    <text evidence="3 11">Homodimer.</text>
</comment>
<evidence type="ECO:0000256" key="8">
    <source>
        <dbReference type="ARBA" id="ARBA00022917"/>
    </source>
</evidence>
<evidence type="ECO:0000256" key="3">
    <source>
        <dbReference type="ARBA" id="ARBA00011738"/>
    </source>
</evidence>
<comment type="similarity">
    <text evidence="2 11">Belongs to the class-II aminoacyl-tRNA synthetase family.</text>
</comment>
<dbReference type="STRING" id="195064.SAMN05421721_10419"/>
<dbReference type="HAMAP" id="MF_00127">
    <property type="entry name" value="His_tRNA_synth"/>
    <property type="match status" value="1"/>
</dbReference>
<keyword evidence="9 11" id="KW-0030">Aminoacyl-tRNA synthetase</keyword>
<evidence type="ECO:0000256" key="9">
    <source>
        <dbReference type="ARBA" id="ARBA00023146"/>
    </source>
</evidence>
<dbReference type="EC" id="6.1.1.21" evidence="11"/>
<dbReference type="SUPFAM" id="SSF52954">
    <property type="entry name" value="Class II aaRS ABD-related"/>
    <property type="match status" value="1"/>
</dbReference>
<dbReference type="PANTHER" id="PTHR43707">
    <property type="entry name" value="HISTIDYL-TRNA SYNTHETASE"/>
    <property type="match status" value="1"/>
</dbReference>
<dbReference type="PROSITE" id="PS50862">
    <property type="entry name" value="AA_TRNA_LIGASE_II"/>
    <property type="match status" value="1"/>
</dbReference>
<evidence type="ECO:0000256" key="7">
    <source>
        <dbReference type="ARBA" id="ARBA00022840"/>
    </source>
</evidence>
<dbReference type="InterPro" id="IPR036621">
    <property type="entry name" value="Anticodon-bd_dom_sf"/>
</dbReference>
<organism evidence="14 15">
    <name type="scientific">Ectothiorhodospira mobilis</name>
    <dbReference type="NCBI Taxonomy" id="195064"/>
    <lineage>
        <taxon>Bacteria</taxon>
        <taxon>Pseudomonadati</taxon>
        <taxon>Pseudomonadota</taxon>
        <taxon>Gammaproteobacteria</taxon>
        <taxon>Chromatiales</taxon>
        <taxon>Ectothiorhodospiraceae</taxon>
        <taxon>Ectothiorhodospira</taxon>
    </lineage>
</organism>
<evidence type="ECO:0000259" key="13">
    <source>
        <dbReference type="PROSITE" id="PS50862"/>
    </source>
</evidence>
<feature type="binding site" evidence="12">
    <location>
        <begin position="83"/>
        <end position="85"/>
    </location>
    <ligand>
        <name>L-histidine</name>
        <dbReference type="ChEBI" id="CHEBI:57595"/>
    </ligand>
</feature>
<comment type="subcellular location">
    <subcellularLocation>
        <location evidence="1 11">Cytoplasm</location>
    </subcellularLocation>
</comment>
<evidence type="ECO:0000256" key="5">
    <source>
        <dbReference type="ARBA" id="ARBA00022598"/>
    </source>
</evidence>
<dbReference type="InterPro" id="IPR004154">
    <property type="entry name" value="Anticodon-bd"/>
</dbReference>
<dbReference type="InterPro" id="IPR045864">
    <property type="entry name" value="aa-tRNA-synth_II/BPL/LPL"/>
</dbReference>
<dbReference type="GO" id="GO:0006427">
    <property type="term" value="P:histidyl-tRNA aminoacylation"/>
    <property type="evidence" value="ECO:0007669"/>
    <property type="project" value="UniProtKB-UniRule"/>
</dbReference>
<dbReference type="PANTHER" id="PTHR43707:SF1">
    <property type="entry name" value="HISTIDINE--TRNA LIGASE, MITOCHONDRIAL-RELATED"/>
    <property type="match status" value="1"/>
</dbReference>
<dbReference type="GO" id="GO:0005737">
    <property type="term" value="C:cytoplasm"/>
    <property type="evidence" value="ECO:0007669"/>
    <property type="project" value="UniProtKB-SubCell"/>
</dbReference>
<dbReference type="Gene3D" id="3.30.930.10">
    <property type="entry name" value="Bira Bifunctional Protein, Domain 2"/>
    <property type="match status" value="1"/>
</dbReference>
<dbReference type="Pfam" id="PF03129">
    <property type="entry name" value="HGTP_anticodon"/>
    <property type="match status" value="1"/>
</dbReference>
<evidence type="ECO:0000256" key="11">
    <source>
        <dbReference type="HAMAP-Rule" id="MF_00127"/>
    </source>
</evidence>
<dbReference type="EMBL" id="FOUO01000004">
    <property type="protein sequence ID" value="SFM37580.1"/>
    <property type="molecule type" value="Genomic_DNA"/>
</dbReference>
<dbReference type="GO" id="GO:0004821">
    <property type="term" value="F:histidine-tRNA ligase activity"/>
    <property type="evidence" value="ECO:0007669"/>
    <property type="project" value="UniProtKB-UniRule"/>
</dbReference>
<dbReference type="InterPro" id="IPR004516">
    <property type="entry name" value="HisRS/HisZ"/>
</dbReference>
<evidence type="ECO:0000313" key="14">
    <source>
        <dbReference type="EMBL" id="SFM37580.1"/>
    </source>
</evidence>
<dbReference type="NCBIfam" id="TIGR00442">
    <property type="entry name" value="hisS"/>
    <property type="match status" value="1"/>
</dbReference>
<keyword evidence="4 11" id="KW-0963">Cytoplasm</keyword>
<evidence type="ECO:0000256" key="12">
    <source>
        <dbReference type="PIRSR" id="PIRSR001549-1"/>
    </source>
</evidence>
<dbReference type="RefSeq" id="WP_090483937.1">
    <property type="nucleotide sequence ID" value="NZ_FOUO01000004.1"/>
</dbReference>
<keyword evidence="6 11" id="KW-0547">Nucleotide-binding</keyword>
<evidence type="ECO:0000256" key="4">
    <source>
        <dbReference type="ARBA" id="ARBA00022490"/>
    </source>
</evidence>
<dbReference type="InterPro" id="IPR006195">
    <property type="entry name" value="aa-tRNA-synth_II"/>
</dbReference>
<feature type="binding site" evidence="12">
    <location>
        <position position="127"/>
    </location>
    <ligand>
        <name>L-histidine</name>
        <dbReference type="ChEBI" id="CHEBI:57595"/>
    </ligand>
</feature>
<feature type="binding site" evidence="12">
    <location>
        <position position="131"/>
    </location>
    <ligand>
        <name>L-histidine</name>
        <dbReference type="ChEBI" id="CHEBI:57595"/>
    </ligand>
</feature>
<dbReference type="InterPro" id="IPR015807">
    <property type="entry name" value="His-tRNA-ligase"/>
</dbReference>
<feature type="binding site" evidence="12">
    <location>
        <position position="258"/>
    </location>
    <ligand>
        <name>L-histidine</name>
        <dbReference type="ChEBI" id="CHEBI:57595"/>
    </ligand>
</feature>
<gene>
    <name evidence="11" type="primary">hisS</name>
    <name evidence="14" type="ORF">SAMN05421721_10419</name>
</gene>
<keyword evidence="5 11" id="KW-0436">Ligase</keyword>
<feature type="domain" description="Aminoacyl-transfer RNA synthetases class-II family profile" evidence="13">
    <location>
        <begin position="25"/>
        <end position="326"/>
    </location>
</feature>
<protein>
    <recommendedName>
        <fullName evidence="11">Histidine--tRNA ligase</fullName>
        <ecNumber evidence="11">6.1.1.21</ecNumber>
    </recommendedName>
    <alternativeName>
        <fullName evidence="11">Histidyl-tRNA synthetase</fullName>
        <shortName evidence="11">HisRS</shortName>
    </alternativeName>
</protein>
<evidence type="ECO:0000313" key="15">
    <source>
        <dbReference type="Proteomes" id="UP000199556"/>
    </source>
</evidence>
<comment type="catalytic activity">
    <reaction evidence="10 11">
        <text>tRNA(His) + L-histidine + ATP = L-histidyl-tRNA(His) + AMP + diphosphate + H(+)</text>
        <dbReference type="Rhea" id="RHEA:17313"/>
        <dbReference type="Rhea" id="RHEA-COMP:9665"/>
        <dbReference type="Rhea" id="RHEA-COMP:9689"/>
        <dbReference type="ChEBI" id="CHEBI:15378"/>
        <dbReference type="ChEBI" id="CHEBI:30616"/>
        <dbReference type="ChEBI" id="CHEBI:33019"/>
        <dbReference type="ChEBI" id="CHEBI:57595"/>
        <dbReference type="ChEBI" id="CHEBI:78442"/>
        <dbReference type="ChEBI" id="CHEBI:78527"/>
        <dbReference type="ChEBI" id="CHEBI:456215"/>
        <dbReference type="EC" id="6.1.1.21"/>
    </reaction>
</comment>
<sequence>MSRQIRSIRGMHDILPEQSGAWQWLEARVRDTLAAYGYQEIRLPILEQTELFARSIGEVTDIVEKEMYTFEDRNGDSLTLRPEGTAGCVRAGVEHGLLHNQQQRLWYAGPMFRHERPQKGRYRQFHQVGVEAFGLEGPDIDAELILVTARLWRRLGLDNLRLEINSLGSPEARASYRQLLVDYLSGHAEALDEEARQRLHTNPLRILDSKNPALREIIAGAPSLLDHLDQASREHFQQLQALLRAAGVEFTVNPRLVRGLDYYCRTVFEWITEDLGAQGTVCAGGRYDGLVAQLGGRPTPAAGFAMGVERLLSLLETRGGLPGLHPPHVYLVMAAEGALETGVQLAEALRDALPGLRLQMHCGGGGFKAQLRRADRSGADWALILGESELAAGGVGLKPLRQAGEQETLQRDALVARLARCLEISPSPHDAKESPVCP</sequence>
<evidence type="ECO:0000256" key="6">
    <source>
        <dbReference type="ARBA" id="ARBA00022741"/>
    </source>
</evidence>
<keyword evidence="7 11" id="KW-0067">ATP-binding</keyword>
<dbReference type="SUPFAM" id="SSF55681">
    <property type="entry name" value="Class II aaRS and biotin synthetases"/>
    <property type="match status" value="1"/>
</dbReference>
<dbReference type="GO" id="GO:0005524">
    <property type="term" value="F:ATP binding"/>
    <property type="evidence" value="ECO:0007669"/>
    <property type="project" value="UniProtKB-UniRule"/>
</dbReference>
<dbReference type="InterPro" id="IPR033656">
    <property type="entry name" value="HisRS_anticodon"/>
</dbReference>
<feature type="binding site" evidence="12">
    <location>
        <position position="113"/>
    </location>
    <ligand>
        <name>L-histidine</name>
        <dbReference type="ChEBI" id="CHEBI:57595"/>
    </ligand>
</feature>
<dbReference type="FunFam" id="3.30.930.10:FF:000005">
    <property type="entry name" value="Histidine--tRNA ligase"/>
    <property type="match status" value="1"/>
</dbReference>
<dbReference type="Gene3D" id="3.40.50.800">
    <property type="entry name" value="Anticodon-binding domain"/>
    <property type="match status" value="1"/>
</dbReference>
<keyword evidence="15" id="KW-1185">Reference proteome</keyword>
<keyword evidence="8 11" id="KW-0648">Protein biosynthesis</keyword>
<accession>A0A1I4QD50</accession>
<dbReference type="CDD" id="cd00773">
    <property type="entry name" value="HisRS-like_core"/>
    <property type="match status" value="1"/>
</dbReference>
<dbReference type="PIRSF" id="PIRSF001549">
    <property type="entry name" value="His-tRNA_synth"/>
    <property type="match status" value="1"/>
</dbReference>